<organism evidence="20 21">
    <name type="scientific">Tropilaelaps mercedesae</name>
    <dbReference type="NCBI Taxonomy" id="418985"/>
    <lineage>
        <taxon>Eukaryota</taxon>
        <taxon>Metazoa</taxon>
        <taxon>Ecdysozoa</taxon>
        <taxon>Arthropoda</taxon>
        <taxon>Chelicerata</taxon>
        <taxon>Arachnida</taxon>
        <taxon>Acari</taxon>
        <taxon>Parasitiformes</taxon>
        <taxon>Mesostigmata</taxon>
        <taxon>Gamasina</taxon>
        <taxon>Dermanyssoidea</taxon>
        <taxon>Laelapidae</taxon>
        <taxon>Tropilaelaps</taxon>
    </lineage>
</organism>
<evidence type="ECO:0000256" key="10">
    <source>
        <dbReference type="ARBA" id="ARBA00022794"/>
    </source>
</evidence>
<dbReference type="InterPro" id="IPR006689">
    <property type="entry name" value="Small_GTPase_ARF/SAR"/>
</dbReference>
<dbReference type="GO" id="GO:0003924">
    <property type="term" value="F:GTPase activity"/>
    <property type="evidence" value="ECO:0007669"/>
    <property type="project" value="InterPro"/>
</dbReference>
<evidence type="ECO:0000313" key="21">
    <source>
        <dbReference type="Proteomes" id="UP000192247"/>
    </source>
</evidence>
<dbReference type="FunFam" id="3.40.50.300:FF:000457">
    <property type="entry name" value="ADP-ribosylation factor-like protein 6"/>
    <property type="match status" value="1"/>
</dbReference>
<evidence type="ECO:0000256" key="6">
    <source>
        <dbReference type="ARBA" id="ARBA00022475"/>
    </source>
</evidence>
<feature type="binding site" evidence="17">
    <location>
        <position position="31"/>
    </location>
    <ligand>
        <name>Mg(2+)</name>
        <dbReference type="ChEBI" id="CHEBI:18420"/>
    </ligand>
</feature>
<dbReference type="InterPro" id="IPR024156">
    <property type="entry name" value="Small_GTPase_ARF"/>
</dbReference>
<dbReference type="Pfam" id="PF00025">
    <property type="entry name" value="Arf"/>
    <property type="match status" value="1"/>
</dbReference>
<dbReference type="Gene3D" id="3.40.50.300">
    <property type="entry name" value="P-loop containing nucleotide triphosphate hydrolases"/>
    <property type="match status" value="1"/>
</dbReference>
<feature type="binding site" evidence="16">
    <location>
        <position position="72"/>
    </location>
    <ligand>
        <name>GTP</name>
        <dbReference type="ChEBI" id="CHEBI:37565"/>
    </ligand>
</feature>
<dbReference type="SMART" id="SM00177">
    <property type="entry name" value="ARF"/>
    <property type="match status" value="1"/>
</dbReference>
<dbReference type="SMART" id="SM00178">
    <property type="entry name" value="SAR"/>
    <property type="match status" value="1"/>
</dbReference>
<dbReference type="SMART" id="SM00175">
    <property type="entry name" value="RAB"/>
    <property type="match status" value="1"/>
</dbReference>
<evidence type="ECO:0000313" key="20">
    <source>
        <dbReference type="EMBL" id="OQR78733.1"/>
    </source>
</evidence>
<evidence type="ECO:0000256" key="7">
    <source>
        <dbReference type="ARBA" id="ARBA00022490"/>
    </source>
</evidence>
<keyword evidence="10" id="KW-0970">Cilium biogenesis/degradation</keyword>
<dbReference type="EMBL" id="MNPL01001875">
    <property type="protein sequence ID" value="OQR78733.1"/>
    <property type="molecule type" value="Genomic_DNA"/>
</dbReference>
<dbReference type="GO" id="GO:0030030">
    <property type="term" value="P:cell projection organization"/>
    <property type="evidence" value="ECO:0007669"/>
    <property type="project" value="UniProtKB-KW"/>
</dbReference>
<keyword evidence="14" id="KW-0966">Cell projection</keyword>
<evidence type="ECO:0000256" key="18">
    <source>
        <dbReference type="RuleBase" id="RU003925"/>
    </source>
</evidence>
<evidence type="ECO:0000256" key="17">
    <source>
        <dbReference type="PIRSR" id="PIRSR606689-2"/>
    </source>
</evidence>
<dbReference type="GO" id="GO:0016192">
    <property type="term" value="P:vesicle-mediated transport"/>
    <property type="evidence" value="ECO:0007669"/>
    <property type="project" value="UniProtKB-ARBA"/>
</dbReference>
<dbReference type="PANTHER" id="PTHR11711">
    <property type="entry name" value="ADP RIBOSYLATION FACTOR-RELATED"/>
    <property type="match status" value="1"/>
</dbReference>
<dbReference type="GO" id="GO:0005525">
    <property type="term" value="F:GTP binding"/>
    <property type="evidence" value="ECO:0007669"/>
    <property type="project" value="UniProtKB-KW"/>
</dbReference>
<dbReference type="NCBIfam" id="TIGR00231">
    <property type="entry name" value="small_GTP"/>
    <property type="match status" value="1"/>
</dbReference>
<evidence type="ECO:0000256" key="15">
    <source>
        <dbReference type="ARBA" id="ARBA00023288"/>
    </source>
</evidence>
<evidence type="ECO:0000256" key="14">
    <source>
        <dbReference type="ARBA" id="ARBA00023273"/>
    </source>
</evidence>
<evidence type="ECO:0000256" key="12">
    <source>
        <dbReference type="ARBA" id="ARBA00023136"/>
    </source>
</evidence>
<evidence type="ECO:0000256" key="1">
    <source>
        <dbReference type="ARBA" id="ARBA00004120"/>
    </source>
</evidence>
<keyword evidence="17" id="KW-0460">Magnesium</keyword>
<feature type="binding site" evidence="16">
    <location>
        <begin position="24"/>
        <end position="31"/>
    </location>
    <ligand>
        <name>GTP</name>
        <dbReference type="ChEBI" id="CHEBI:37565"/>
    </ligand>
</feature>
<accession>A0A1V9XZ67</accession>
<comment type="subcellular location">
    <subcellularLocation>
        <location evidence="3">Cell projection</location>
        <location evidence="3">Cilium membrane</location>
        <topology evidence="3">Peripheral membrane protein</topology>
        <orientation evidence="3">Cytoplasmic side</orientation>
    </subcellularLocation>
    <subcellularLocation>
        <location evidence="2">Cytoplasm</location>
        <location evidence="2">Cytoskeleton</location>
        <location evidence="2">Cilium axoneme</location>
    </subcellularLocation>
    <subcellularLocation>
        <location evidence="1">Cytoplasm</location>
        <location evidence="1">Cytoskeleton</location>
        <location evidence="1">Cilium basal body</location>
    </subcellularLocation>
</comment>
<evidence type="ECO:0000256" key="11">
    <source>
        <dbReference type="ARBA" id="ARBA00023134"/>
    </source>
</evidence>
<keyword evidence="11 16" id="KW-0342">GTP-binding</keyword>
<evidence type="ECO:0000256" key="4">
    <source>
        <dbReference type="ARBA" id="ARBA00010290"/>
    </source>
</evidence>
<keyword evidence="13" id="KW-0206">Cytoskeleton</keyword>
<evidence type="ECO:0000256" key="19">
    <source>
        <dbReference type="SAM" id="MobiDB-lite"/>
    </source>
</evidence>
<name>A0A1V9XZ67_9ACAR</name>
<dbReference type="STRING" id="418985.A0A1V9XZ67"/>
<feature type="region of interest" description="Disordered" evidence="19">
    <location>
        <begin position="168"/>
        <end position="192"/>
    </location>
</feature>
<feature type="compositionally biased region" description="Basic and acidic residues" evidence="19">
    <location>
        <begin position="168"/>
        <end position="184"/>
    </location>
</feature>
<keyword evidence="7" id="KW-0963">Cytoplasm</keyword>
<dbReference type="OrthoDB" id="442317at2759"/>
<dbReference type="FunCoup" id="A0A1V9XZ67">
    <property type="interactions" value="54"/>
</dbReference>
<evidence type="ECO:0000256" key="3">
    <source>
        <dbReference type="ARBA" id="ARBA00004522"/>
    </source>
</evidence>
<feature type="binding site" evidence="16">
    <location>
        <begin position="130"/>
        <end position="133"/>
    </location>
    <ligand>
        <name>GTP</name>
        <dbReference type="ChEBI" id="CHEBI:37565"/>
    </ligand>
</feature>
<dbReference type="GO" id="GO:0046872">
    <property type="term" value="F:metal ion binding"/>
    <property type="evidence" value="ECO:0007669"/>
    <property type="project" value="UniProtKB-KW"/>
</dbReference>
<proteinExistence type="inferred from homology"/>
<evidence type="ECO:0000256" key="9">
    <source>
        <dbReference type="ARBA" id="ARBA00022741"/>
    </source>
</evidence>
<keyword evidence="17" id="KW-0479">Metal-binding</keyword>
<keyword evidence="6" id="KW-1003">Cell membrane</keyword>
<reference evidence="20 21" key="1">
    <citation type="journal article" date="2017" name="Gigascience">
        <title>Draft genome of the honey bee ectoparasitic mite, Tropilaelaps mercedesae, is shaped by the parasitic life history.</title>
        <authorList>
            <person name="Dong X."/>
            <person name="Armstrong S.D."/>
            <person name="Xia D."/>
            <person name="Makepeace B.L."/>
            <person name="Darby A.C."/>
            <person name="Kadowaki T."/>
        </authorList>
    </citation>
    <scope>NUCLEOTIDE SEQUENCE [LARGE SCALE GENOMIC DNA]</scope>
    <source>
        <strain evidence="20">Wuxi-XJTLU</strain>
    </source>
</reference>
<dbReference type="GO" id="GO:0005930">
    <property type="term" value="C:axoneme"/>
    <property type="evidence" value="ECO:0007669"/>
    <property type="project" value="UniProtKB-SubCell"/>
</dbReference>
<evidence type="ECO:0000256" key="8">
    <source>
        <dbReference type="ARBA" id="ARBA00022707"/>
    </source>
</evidence>
<dbReference type="GO" id="GO:0060170">
    <property type="term" value="C:ciliary membrane"/>
    <property type="evidence" value="ECO:0007669"/>
    <property type="project" value="UniProtKB-SubCell"/>
</dbReference>
<dbReference type="InterPro" id="IPR041839">
    <property type="entry name" value="Arl6"/>
</dbReference>
<keyword evidence="21" id="KW-1185">Reference proteome</keyword>
<feature type="binding site" evidence="17">
    <location>
        <position position="50"/>
    </location>
    <ligand>
        <name>Mg(2+)</name>
        <dbReference type="ChEBI" id="CHEBI:18420"/>
    </ligand>
</feature>
<keyword evidence="12" id="KW-0472">Membrane</keyword>
<gene>
    <name evidence="20" type="ORF">BIW11_06216</name>
</gene>
<dbReference type="CDD" id="cd04157">
    <property type="entry name" value="Arl6"/>
    <property type="match status" value="1"/>
</dbReference>
<keyword evidence="9 16" id="KW-0547">Nucleotide-binding</keyword>
<comment type="caution">
    <text evidence="20">The sequence shown here is derived from an EMBL/GenBank/DDBJ whole genome shotgun (WGS) entry which is preliminary data.</text>
</comment>
<dbReference type="AlphaFoldDB" id="A0A1V9XZ67"/>
<evidence type="ECO:0000256" key="13">
    <source>
        <dbReference type="ARBA" id="ARBA00023212"/>
    </source>
</evidence>
<dbReference type="Proteomes" id="UP000192247">
    <property type="component" value="Unassembled WGS sequence"/>
</dbReference>
<dbReference type="PROSITE" id="PS51417">
    <property type="entry name" value="ARF"/>
    <property type="match status" value="1"/>
</dbReference>
<dbReference type="PRINTS" id="PR00328">
    <property type="entry name" value="SAR1GTPBP"/>
</dbReference>
<protein>
    <recommendedName>
        <fullName evidence="5">ADP-ribosylation factor-like protein 6</fullName>
    </recommendedName>
</protein>
<dbReference type="InterPro" id="IPR005225">
    <property type="entry name" value="Small_GTP-bd"/>
</dbReference>
<dbReference type="InParanoid" id="A0A1V9XZ67"/>
<comment type="similarity">
    <text evidence="4 18">Belongs to the small GTPase superfamily. Arf family.</text>
</comment>
<evidence type="ECO:0000256" key="16">
    <source>
        <dbReference type="PIRSR" id="PIRSR606689-1"/>
    </source>
</evidence>
<dbReference type="InterPro" id="IPR027417">
    <property type="entry name" value="P-loop_NTPase"/>
</dbReference>
<keyword evidence="15" id="KW-0449">Lipoprotein</keyword>
<dbReference type="PROSITE" id="PS51419">
    <property type="entry name" value="RAB"/>
    <property type="match status" value="1"/>
</dbReference>
<dbReference type="GO" id="GO:0051649">
    <property type="term" value="P:establishment of localization in cell"/>
    <property type="evidence" value="ECO:0007669"/>
    <property type="project" value="UniProtKB-ARBA"/>
</dbReference>
<evidence type="ECO:0000256" key="2">
    <source>
        <dbReference type="ARBA" id="ARBA00004430"/>
    </source>
</evidence>
<evidence type="ECO:0000256" key="5">
    <source>
        <dbReference type="ARBA" id="ARBA00019766"/>
    </source>
</evidence>
<sequence>MGLLDRLVVFLKIKKRQASVLVVGLDNSGKSTILNHFKPDDQKSIEIVPTIGFSVETFKIKNLNLTAFDMSGQGRYRNLWEHYYQDAQGVVFVIDSTDALRMVVVKDELELLLQHKDIKGRQVPILFFANKMDLKDALSSVKVSHALGLDTLCTKSWHICSSNAITGEGERRGTPAYPEAEKASSPRNAVTNERNVRQCGDSILGERDLLL</sequence>
<keyword evidence="8" id="KW-0519">Myristate</keyword>
<dbReference type="SUPFAM" id="SSF52540">
    <property type="entry name" value="P-loop containing nucleoside triphosphate hydrolases"/>
    <property type="match status" value="1"/>
</dbReference>